<dbReference type="PANTHER" id="PTHR31391:SF101">
    <property type="entry name" value="B3 DOMAIN-CONTAINING PROTEIN OS01G0234100"/>
    <property type="match status" value="1"/>
</dbReference>
<keyword evidence="4" id="KW-0804">Transcription</keyword>
<keyword evidence="8" id="KW-1185">Reference proteome</keyword>
<organism evidence="7 8">
    <name type="scientific">Kingdonia uniflora</name>
    <dbReference type="NCBI Taxonomy" id="39325"/>
    <lineage>
        <taxon>Eukaryota</taxon>
        <taxon>Viridiplantae</taxon>
        <taxon>Streptophyta</taxon>
        <taxon>Embryophyta</taxon>
        <taxon>Tracheophyta</taxon>
        <taxon>Spermatophyta</taxon>
        <taxon>Magnoliopsida</taxon>
        <taxon>Ranunculales</taxon>
        <taxon>Circaeasteraceae</taxon>
        <taxon>Kingdonia</taxon>
    </lineage>
</organism>
<dbReference type="PANTHER" id="PTHR31391">
    <property type="entry name" value="B3 DOMAIN-CONTAINING PROTEIN OS11G0197600-RELATED"/>
    <property type="match status" value="1"/>
</dbReference>
<feature type="domain" description="TF-B3" evidence="6">
    <location>
        <begin position="73"/>
        <end position="164"/>
    </location>
</feature>
<dbReference type="Proteomes" id="UP000541444">
    <property type="component" value="Unassembled WGS sequence"/>
</dbReference>
<evidence type="ECO:0000313" key="7">
    <source>
        <dbReference type="EMBL" id="KAF6138989.1"/>
    </source>
</evidence>
<evidence type="ECO:0000256" key="5">
    <source>
        <dbReference type="ARBA" id="ARBA00023242"/>
    </source>
</evidence>
<keyword evidence="2" id="KW-0805">Transcription regulation</keyword>
<dbReference type="GO" id="GO:0005634">
    <property type="term" value="C:nucleus"/>
    <property type="evidence" value="ECO:0007669"/>
    <property type="project" value="UniProtKB-SubCell"/>
</dbReference>
<dbReference type="InterPro" id="IPR044837">
    <property type="entry name" value="REM16-like"/>
</dbReference>
<gene>
    <name evidence="7" type="ORF">GIB67_010715</name>
</gene>
<dbReference type="AlphaFoldDB" id="A0A7J7L8U8"/>
<sequence length="434" mass="48334">MDIDTISKALAQFSRKQQPKLPLAKLAVGDAKITAFKSCKQKRSLIDSDKAGLCVVKRAEEVRSLLDPQFPSFVKPMRPSHVSSCFWLGLPNDFCKSYLPKEDTTFILVNEDEGEYNTKYLAEKTGLSGGWRGFSIAHNLVEGDVLIFYLVEATKFKVYIIRAHAFDEVNEVLGLPSVDLRPLRIYSGNCTEVGKKPAPKRPRVAANNVISQSTSPTILDSELELPIEQSENSSEEVSSDGSDVLEGIRFSGTIIEFKDMGTIESFSVAVNGLIIDSEFSNYVRSKYYGLCCSQKAFLHEHLLEGINCKLVAGIICQTVTIADAIRASKLSTSQDEFESWDTCLSAFGQLGMNVGFLRSRLKQLVSFAAESDKASRYKKAVLGKSIVEKEIELINEKLLGLHETSEKFETEINYLEGKEENHEYEFQADANAPW</sequence>
<dbReference type="OrthoDB" id="1909330at2759"/>
<evidence type="ECO:0000259" key="6">
    <source>
        <dbReference type="PROSITE" id="PS50863"/>
    </source>
</evidence>
<protein>
    <recommendedName>
        <fullName evidence="6">TF-B3 domain-containing protein</fullName>
    </recommendedName>
</protein>
<dbReference type="SMART" id="SM01019">
    <property type="entry name" value="B3"/>
    <property type="match status" value="1"/>
</dbReference>
<dbReference type="EMBL" id="JACGCM010002535">
    <property type="protein sequence ID" value="KAF6138989.1"/>
    <property type="molecule type" value="Genomic_DNA"/>
</dbReference>
<proteinExistence type="predicted"/>
<accession>A0A7J7L8U8</accession>
<dbReference type="InterPro" id="IPR003340">
    <property type="entry name" value="B3_DNA-bd"/>
</dbReference>
<evidence type="ECO:0000313" key="8">
    <source>
        <dbReference type="Proteomes" id="UP000541444"/>
    </source>
</evidence>
<evidence type="ECO:0000256" key="4">
    <source>
        <dbReference type="ARBA" id="ARBA00023163"/>
    </source>
</evidence>
<evidence type="ECO:0000256" key="2">
    <source>
        <dbReference type="ARBA" id="ARBA00023015"/>
    </source>
</evidence>
<dbReference type="GO" id="GO:0003677">
    <property type="term" value="F:DNA binding"/>
    <property type="evidence" value="ECO:0007669"/>
    <property type="project" value="UniProtKB-KW"/>
</dbReference>
<reference evidence="7 8" key="1">
    <citation type="journal article" date="2020" name="IScience">
        <title>Genome Sequencing of the Endangered Kingdonia uniflora (Circaeasteraceae, Ranunculales) Reveals Potential Mechanisms of Evolutionary Specialization.</title>
        <authorList>
            <person name="Sun Y."/>
            <person name="Deng T."/>
            <person name="Zhang A."/>
            <person name="Moore M.J."/>
            <person name="Landis J.B."/>
            <person name="Lin N."/>
            <person name="Zhang H."/>
            <person name="Zhang X."/>
            <person name="Huang J."/>
            <person name="Zhang X."/>
            <person name="Sun H."/>
            <person name="Wang H."/>
        </authorList>
    </citation>
    <scope>NUCLEOTIDE SEQUENCE [LARGE SCALE GENOMIC DNA]</scope>
    <source>
        <strain evidence="7">TB1705</strain>
        <tissue evidence="7">Leaf</tissue>
    </source>
</reference>
<dbReference type="Pfam" id="PF02362">
    <property type="entry name" value="B3"/>
    <property type="match status" value="1"/>
</dbReference>
<keyword evidence="3" id="KW-0238">DNA-binding</keyword>
<keyword evidence="5" id="KW-0539">Nucleus</keyword>
<comment type="caution">
    <text evidence="7">The sequence shown here is derived from an EMBL/GenBank/DDBJ whole genome shotgun (WGS) entry which is preliminary data.</text>
</comment>
<dbReference type="CDD" id="cd10017">
    <property type="entry name" value="B3_DNA"/>
    <property type="match status" value="1"/>
</dbReference>
<dbReference type="InterPro" id="IPR015300">
    <property type="entry name" value="DNA-bd_pseudobarrel_sf"/>
</dbReference>
<evidence type="ECO:0000256" key="3">
    <source>
        <dbReference type="ARBA" id="ARBA00023125"/>
    </source>
</evidence>
<dbReference type="SUPFAM" id="SSF101936">
    <property type="entry name" value="DNA-binding pseudobarrel domain"/>
    <property type="match status" value="1"/>
</dbReference>
<dbReference type="PROSITE" id="PS50863">
    <property type="entry name" value="B3"/>
    <property type="match status" value="1"/>
</dbReference>
<comment type="subcellular location">
    <subcellularLocation>
        <location evidence="1">Nucleus</location>
    </subcellularLocation>
</comment>
<name>A0A7J7L8U8_9MAGN</name>
<dbReference type="Gene3D" id="2.40.330.10">
    <property type="entry name" value="DNA-binding pseudobarrel domain"/>
    <property type="match status" value="1"/>
</dbReference>
<evidence type="ECO:0000256" key="1">
    <source>
        <dbReference type="ARBA" id="ARBA00004123"/>
    </source>
</evidence>